<proteinExistence type="predicted"/>
<dbReference type="Proteomes" id="UP000275078">
    <property type="component" value="Unassembled WGS sequence"/>
</dbReference>
<evidence type="ECO:0000313" key="1">
    <source>
        <dbReference type="EMBL" id="RPA72912.1"/>
    </source>
</evidence>
<gene>
    <name evidence="1" type="ORF">BJ508DRAFT_366960</name>
</gene>
<sequence>MSASSPISHAVVSSQETLSGPFKVTAATETDIWRKPPSHDVLNAPINYTHIADTTTLSSATATFYLDSKTWTKLYDQAGIFLYFPATKAWIKAGVEITDDRHTRFLSTVVTLGDASDWSIYPCPPITRFEEIVNSERKIEVRASADKTGGLKIEVKVQGGEWLVIREITGVFAGNQELEKEGVWVGGYAARPSKEGGDLEVRFDGLKFESK</sequence>
<reference evidence="1 2" key="1">
    <citation type="journal article" date="2018" name="Nat. Ecol. Evol.">
        <title>Pezizomycetes genomes reveal the molecular basis of ectomycorrhizal truffle lifestyle.</title>
        <authorList>
            <person name="Murat C."/>
            <person name="Payen T."/>
            <person name="Noel B."/>
            <person name="Kuo A."/>
            <person name="Morin E."/>
            <person name="Chen J."/>
            <person name="Kohler A."/>
            <person name="Krizsan K."/>
            <person name="Balestrini R."/>
            <person name="Da Silva C."/>
            <person name="Montanini B."/>
            <person name="Hainaut M."/>
            <person name="Levati E."/>
            <person name="Barry K.W."/>
            <person name="Belfiori B."/>
            <person name="Cichocki N."/>
            <person name="Clum A."/>
            <person name="Dockter R.B."/>
            <person name="Fauchery L."/>
            <person name="Guy J."/>
            <person name="Iotti M."/>
            <person name="Le Tacon F."/>
            <person name="Lindquist E.A."/>
            <person name="Lipzen A."/>
            <person name="Malagnac F."/>
            <person name="Mello A."/>
            <person name="Molinier V."/>
            <person name="Miyauchi S."/>
            <person name="Poulain J."/>
            <person name="Riccioni C."/>
            <person name="Rubini A."/>
            <person name="Sitrit Y."/>
            <person name="Splivallo R."/>
            <person name="Traeger S."/>
            <person name="Wang M."/>
            <person name="Zifcakova L."/>
            <person name="Wipf D."/>
            <person name="Zambonelli A."/>
            <person name="Paolocci F."/>
            <person name="Nowrousian M."/>
            <person name="Ottonello S."/>
            <person name="Baldrian P."/>
            <person name="Spatafora J.W."/>
            <person name="Henrissat B."/>
            <person name="Nagy L.G."/>
            <person name="Aury J.M."/>
            <person name="Wincker P."/>
            <person name="Grigoriev I.V."/>
            <person name="Bonfante P."/>
            <person name="Martin F.M."/>
        </authorList>
    </citation>
    <scope>NUCLEOTIDE SEQUENCE [LARGE SCALE GENOMIC DNA]</scope>
    <source>
        <strain evidence="1 2">RN42</strain>
    </source>
</reference>
<dbReference type="PANTHER" id="PTHR35332">
    <property type="entry name" value="REGULATION OF ENOLASE PROTEIN 1"/>
    <property type="match status" value="1"/>
</dbReference>
<dbReference type="OrthoDB" id="42525at2759"/>
<dbReference type="Pfam" id="PF07081">
    <property type="entry name" value="DUF1349"/>
    <property type="match status" value="1"/>
</dbReference>
<protein>
    <recommendedName>
        <fullName evidence="3">Concanavalin A-like lectin/glucanase</fullName>
    </recommendedName>
</protein>
<dbReference type="InterPro" id="IPR009784">
    <property type="entry name" value="DUF1349"/>
</dbReference>
<dbReference type="PANTHER" id="PTHR35332:SF2">
    <property type="entry name" value="REGULATION OF ENOLASE PROTEIN 1"/>
    <property type="match status" value="1"/>
</dbReference>
<dbReference type="EMBL" id="ML119840">
    <property type="protein sequence ID" value="RPA72912.1"/>
    <property type="molecule type" value="Genomic_DNA"/>
</dbReference>
<dbReference type="SUPFAM" id="SSF49899">
    <property type="entry name" value="Concanavalin A-like lectins/glucanases"/>
    <property type="match status" value="1"/>
</dbReference>
<dbReference type="InterPro" id="IPR013320">
    <property type="entry name" value="ConA-like_dom_sf"/>
</dbReference>
<accession>A0A3N4HFI6</accession>
<dbReference type="Gene3D" id="2.60.120.200">
    <property type="match status" value="1"/>
</dbReference>
<name>A0A3N4HFI6_ASCIM</name>
<organism evidence="1 2">
    <name type="scientific">Ascobolus immersus RN42</name>
    <dbReference type="NCBI Taxonomy" id="1160509"/>
    <lineage>
        <taxon>Eukaryota</taxon>
        <taxon>Fungi</taxon>
        <taxon>Dikarya</taxon>
        <taxon>Ascomycota</taxon>
        <taxon>Pezizomycotina</taxon>
        <taxon>Pezizomycetes</taxon>
        <taxon>Pezizales</taxon>
        <taxon>Ascobolaceae</taxon>
        <taxon>Ascobolus</taxon>
    </lineage>
</organism>
<dbReference type="AlphaFoldDB" id="A0A3N4HFI6"/>
<evidence type="ECO:0000313" key="2">
    <source>
        <dbReference type="Proteomes" id="UP000275078"/>
    </source>
</evidence>
<evidence type="ECO:0008006" key="3">
    <source>
        <dbReference type="Google" id="ProtNLM"/>
    </source>
</evidence>
<keyword evidence="2" id="KW-1185">Reference proteome</keyword>
<dbReference type="STRING" id="1160509.A0A3N4HFI6"/>